<proteinExistence type="predicted"/>
<reference evidence="1" key="1">
    <citation type="journal article" date="2020" name="Nature">
        <title>Giant virus diversity and host interactions through global metagenomics.</title>
        <authorList>
            <person name="Schulz F."/>
            <person name="Roux S."/>
            <person name="Paez-Espino D."/>
            <person name="Jungbluth S."/>
            <person name="Walsh D.A."/>
            <person name="Denef V.J."/>
            <person name="McMahon K.D."/>
            <person name="Konstantinidis K.T."/>
            <person name="Eloe-Fadrosh E.A."/>
            <person name="Kyrpides N.C."/>
            <person name="Woyke T."/>
        </authorList>
    </citation>
    <scope>NUCLEOTIDE SEQUENCE</scope>
    <source>
        <strain evidence="1">GVMAG-M-3300024258-28</strain>
    </source>
</reference>
<accession>A0A6C0IR43</accession>
<name>A0A6C0IR43_9ZZZZ</name>
<dbReference type="AlphaFoldDB" id="A0A6C0IR43"/>
<protein>
    <submittedName>
        <fullName evidence="1">Uncharacterized protein</fullName>
    </submittedName>
</protein>
<organism evidence="1">
    <name type="scientific">viral metagenome</name>
    <dbReference type="NCBI Taxonomy" id="1070528"/>
    <lineage>
        <taxon>unclassified sequences</taxon>
        <taxon>metagenomes</taxon>
        <taxon>organismal metagenomes</taxon>
    </lineage>
</organism>
<sequence>MTKLQTLFLLFLIIIFLFGLYATMFHESFLQKENMETQDCPDVLVKENNVLLLYNTKKPTGKNNPLPFFNLDEYINYVEQQRKKGNNCPVLYLQQESTAQGKNVYRVRKSPFDQEGGLPTDSVDMEKVTAKLDASRDRPPYNTEMYPSFDPIGLDIGRYTEIDAVHDMTSNKKISDNPMDKNWAGITYTQQMVESGKYEKREISKPTLFNPKGTFFKEIEHPEGPPKDFL</sequence>
<evidence type="ECO:0000313" key="1">
    <source>
        <dbReference type="EMBL" id="QHT94347.1"/>
    </source>
</evidence>
<dbReference type="EMBL" id="MN740219">
    <property type="protein sequence ID" value="QHT94347.1"/>
    <property type="molecule type" value="Genomic_DNA"/>
</dbReference>